<dbReference type="PANTHER" id="PTHR10587">
    <property type="entry name" value="GLYCOSYL TRANSFERASE-RELATED"/>
    <property type="match status" value="1"/>
</dbReference>
<evidence type="ECO:0000256" key="2">
    <source>
        <dbReference type="SAM" id="Phobius"/>
    </source>
</evidence>
<proteinExistence type="predicted"/>
<keyword evidence="5" id="KW-1185">Reference proteome</keyword>
<dbReference type="InterPro" id="IPR011330">
    <property type="entry name" value="Glyco_hydro/deAcase_b/a-brl"/>
</dbReference>
<feature type="domain" description="NodB homology" evidence="3">
    <location>
        <begin position="38"/>
        <end position="224"/>
    </location>
</feature>
<evidence type="ECO:0000259" key="3">
    <source>
        <dbReference type="PROSITE" id="PS51677"/>
    </source>
</evidence>
<dbReference type="RefSeq" id="WP_062492024.1">
    <property type="nucleotide sequence ID" value="NZ_BOVJ01000126.1"/>
</dbReference>
<comment type="caution">
    <text evidence="4">The sequence shown here is derived from an EMBL/GenBank/DDBJ whole genome shotgun (WGS) entry which is preliminary data.</text>
</comment>
<dbReference type="Pfam" id="PF22790">
    <property type="entry name" value="YkoP"/>
    <property type="match status" value="1"/>
</dbReference>
<dbReference type="PROSITE" id="PS51677">
    <property type="entry name" value="NODB"/>
    <property type="match status" value="1"/>
</dbReference>
<dbReference type="Gene3D" id="3.20.20.370">
    <property type="entry name" value="Glycoside hydrolase/deacetylase"/>
    <property type="match status" value="1"/>
</dbReference>
<dbReference type="Pfam" id="PF01522">
    <property type="entry name" value="Polysacc_deac_1"/>
    <property type="match status" value="1"/>
</dbReference>
<accession>A0ABQ4NAS8</accession>
<sequence length="467" mass="53577">MENLLLWGFYILTFYAFLPGLVSRTFGFRVFKKGRVEREIALTFDDGPDPVYTPRLLDLLKRYNAKATFFVVGVHAEQNPEILERMHREGHIIGIHNYVHKTNWLMRPKSVRKQIHRTSDIVKKATGERPAYYRPPWGIVNLFDFSNLGYLQIILWSAMFGDWRIRLGADRLTKRMMRKLAPGEVLLLHDCGHTFGADADAPQNMLIALERYLEEGTRRGYRFVAIDEMIRLTDENKARELGPFKRLIVALWLLYEKAFHAVFRLKPVGGENPTFHYRVRTYAGQHVDMGEGRQLKKGDTIVEIHFDNRMLQNIASHGGPPVHTAIRLLREMEKAIPQLLSQIAADPEAENARAMVGVTMIHRGADRFGFQIVKLEKGWFDRMTRLYLRLLMRVLTPKKKGNRKKERGSEAINPHMLVMTMDRVRQMTGRERGGDSSANTQAAPDKLQASDEAMGDAPTVVNSPSAI</sequence>
<dbReference type="EMBL" id="BOVJ01000126">
    <property type="protein sequence ID" value="GIQ65270.1"/>
    <property type="molecule type" value="Genomic_DNA"/>
</dbReference>
<keyword evidence="2" id="KW-0472">Membrane</keyword>
<keyword evidence="2" id="KW-0812">Transmembrane</keyword>
<dbReference type="InterPro" id="IPR054467">
    <property type="entry name" value="YkoP-like_dom"/>
</dbReference>
<feature type="transmembrane region" description="Helical" evidence="2">
    <location>
        <begin position="6"/>
        <end position="26"/>
    </location>
</feature>
<dbReference type="SUPFAM" id="SSF88713">
    <property type="entry name" value="Glycoside hydrolase/deacetylase"/>
    <property type="match status" value="1"/>
</dbReference>
<name>A0ABQ4NAS8_9BACL</name>
<dbReference type="InterPro" id="IPR002509">
    <property type="entry name" value="NODB_dom"/>
</dbReference>
<evidence type="ECO:0000313" key="4">
    <source>
        <dbReference type="EMBL" id="GIQ65270.1"/>
    </source>
</evidence>
<protein>
    <recommendedName>
        <fullName evidence="3">NodB homology domain-containing protein</fullName>
    </recommendedName>
</protein>
<feature type="region of interest" description="Disordered" evidence="1">
    <location>
        <begin position="428"/>
        <end position="467"/>
    </location>
</feature>
<feature type="region of interest" description="Disordered" evidence="1">
    <location>
        <begin position="399"/>
        <end position="418"/>
    </location>
</feature>
<keyword evidence="2" id="KW-1133">Transmembrane helix</keyword>
<reference evidence="4 5" key="1">
    <citation type="submission" date="2021-04" db="EMBL/GenBank/DDBJ databases">
        <title>Draft genome sequence of Paenibacillus cisolokensis, LC2-13A.</title>
        <authorList>
            <person name="Uke A."/>
            <person name="Chhe C."/>
            <person name="Baramee S."/>
            <person name="Kosugi A."/>
        </authorList>
    </citation>
    <scope>NUCLEOTIDE SEQUENCE [LARGE SCALE GENOMIC DNA]</scope>
    <source>
        <strain evidence="4 5">LC2-13A</strain>
    </source>
</reference>
<dbReference type="CDD" id="cd10959">
    <property type="entry name" value="CE4_NodB_like_3"/>
    <property type="match status" value="1"/>
</dbReference>
<organism evidence="4 5">
    <name type="scientific">Paenibacillus cisolokensis</name>
    <dbReference type="NCBI Taxonomy" id="1658519"/>
    <lineage>
        <taxon>Bacteria</taxon>
        <taxon>Bacillati</taxon>
        <taxon>Bacillota</taxon>
        <taxon>Bacilli</taxon>
        <taxon>Bacillales</taxon>
        <taxon>Paenibacillaceae</taxon>
        <taxon>Paenibacillus</taxon>
    </lineage>
</organism>
<evidence type="ECO:0000313" key="5">
    <source>
        <dbReference type="Proteomes" id="UP000680304"/>
    </source>
</evidence>
<dbReference type="InterPro" id="IPR050248">
    <property type="entry name" value="Polysacc_deacetylase_ArnD"/>
</dbReference>
<dbReference type="Proteomes" id="UP000680304">
    <property type="component" value="Unassembled WGS sequence"/>
</dbReference>
<gene>
    <name evidence="4" type="ORF">PACILC2_38380</name>
</gene>
<evidence type="ECO:0000256" key="1">
    <source>
        <dbReference type="SAM" id="MobiDB-lite"/>
    </source>
</evidence>